<gene>
    <name evidence="2" type="ORF">HGD76_14695</name>
</gene>
<organism evidence="2 3">
    <name type="scientific">Dolichospermum flos-aquae CCAP 1403/13F</name>
    <dbReference type="NCBI Taxonomy" id="315271"/>
    <lineage>
        <taxon>Bacteria</taxon>
        <taxon>Bacillati</taxon>
        <taxon>Cyanobacteriota</taxon>
        <taxon>Cyanophyceae</taxon>
        <taxon>Nostocales</taxon>
        <taxon>Aphanizomenonaceae</taxon>
        <taxon>Dolichospermum</taxon>
    </lineage>
</organism>
<dbReference type="EMBL" id="CP051206">
    <property type="protein sequence ID" value="QJB45236.1"/>
    <property type="molecule type" value="Genomic_DNA"/>
</dbReference>
<dbReference type="CDD" id="cd20307">
    <property type="entry name" value="cupin_BacB_N"/>
    <property type="match status" value="1"/>
</dbReference>
<proteinExistence type="predicted"/>
<name>A0A6H2C1Z8_DOLFA</name>
<dbReference type="InterPro" id="IPR013096">
    <property type="entry name" value="Cupin_2"/>
</dbReference>
<dbReference type="Gene3D" id="2.60.120.10">
    <property type="entry name" value="Jelly Rolls"/>
    <property type="match status" value="2"/>
</dbReference>
<dbReference type="PANTHER" id="PTHR40112">
    <property type="entry name" value="H2HPP ISOMERASE"/>
    <property type="match status" value="1"/>
</dbReference>
<dbReference type="PANTHER" id="PTHR40112:SF1">
    <property type="entry name" value="H2HPP ISOMERASE"/>
    <property type="match status" value="1"/>
</dbReference>
<dbReference type="RefSeq" id="WP_168696231.1">
    <property type="nucleotide sequence ID" value="NZ_CP051206.1"/>
</dbReference>
<dbReference type="InterPro" id="IPR014710">
    <property type="entry name" value="RmlC-like_jellyroll"/>
</dbReference>
<dbReference type="Pfam" id="PF07883">
    <property type="entry name" value="Cupin_2"/>
    <property type="match status" value="1"/>
</dbReference>
<protein>
    <submittedName>
        <fullName evidence="2">Cupin domain-containing protein</fullName>
    </submittedName>
</protein>
<dbReference type="KEGG" id="dfs:HGD76_14695"/>
<accession>A0A6H2C1Z8</accession>
<reference evidence="2 3" key="1">
    <citation type="submission" date="2020-04" db="EMBL/GenBank/DDBJ databases">
        <title>Genome-Wide Identification of 5-Methylcytosine Sites in Bacterial Genomes By High-Throughput Sequencing of MspJI Restriction Fragments.</title>
        <authorList>
            <person name="Wu V."/>
        </authorList>
    </citation>
    <scope>NUCLEOTIDE SEQUENCE [LARGE SCALE GENOMIC DNA]</scope>
    <source>
        <strain evidence="2 3">CCAP 1403/13f</strain>
    </source>
</reference>
<dbReference type="InterPro" id="IPR052535">
    <property type="entry name" value="Bacilysin_H2HPP_isomerase"/>
</dbReference>
<dbReference type="InterPro" id="IPR011051">
    <property type="entry name" value="RmlC_Cupin_sf"/>
</dbReference>
<dbReference type="AlphaFoldDB" id="A0A6H2C1Z8"/>
<evidence type="ECO:0000313" key="3">
    <source>
        <dbReference type="Proteomes" id="UP000502433"/>
    </source>
</evidence>
<sequence>MSTFFPVPQTIKPRPDLELTLFRCQEIVIQLANILPGAIFEPHQHPESQMGMLFSGSVEINVNEKKAILEPFQQVYIAGSNVPHGSTILSQETVLGVEIKYLIGSSQIDKNIDEPILKLRSTIDKATGFPCNFGICSWFQIAVLEIPAHEKLPIYASTKNEIGIIINEQIMMKVGEEEKLLEYGSIYHAPPGISYSGYNTSDQTISLVKVSL</sequence>
<evidence type="ECO:0000313" key="2">
    <source>
        <dbReference type="EMBL" id="QJB45236.1"/>
    </source>
</evidence>
<evidence type="ECO:0000259" key="1">
    <source>
        <dbReference type="Pfam" id="PF07883"/>
    </source>
</evidence>
<feature type="domain" description="Cupin type-2" evidence="1">
    <location>
        <begin position="32"/>
        <end position="93"/>
    </location>
</feature>
<dbReference type="SUPFAM" id="SSF51182">
    <property type="entry name" value="RmlC-like cupins"/>
    <property type="match status" value="1"/>
</dbReference>
<dbReference type="Proteomes" id="UP000502433">
    <property type="component" value="Chromosome"/>
</dbReference>
<reference evidence="2 3" key="2">
    <citation type="submission" date="2020-04" db="EMBL/GenBank/DDBJ databases">
        <authorList>
            <person name="Fomenkov A."/>
            <person name="Anton B.P."/>
            <person name="Roberts R.J."/>
        </authorList>
    </citation>
    <scope>NUCLEOTIDE SEQUENCE [LARGE SCALE GENOMIC DNA]</scope>
    <source>
        <strain evidence="2 3">CCAP 1403/13f</strain>
    </source>
</reference>